<reference evidence="13 14" key="1">
    <citation type="journal article" date="2010" name="PLoS ONE">
        <title>The Waddlia genome: a window into chlamydial biology.</title>
        <authorList>
            <person name="Bertelli C."/>
            <person name="Collyn F."/>
            <person name="Croxatto A."/>
            <person name="Ruckert C."/>
            <person name="Polkinghorne A."/>
            <person name="Kebbi-Beghdadi C."/>
            <person name="Goesmann A."/>
            <person name="Vaughan L."/>
            <person name="Greub G."/>
        </authorList>
    </citation>
    <scope>NUCLEOTIDE SEQUENCE [LARGE SCALE GENOMIC DNA]</scope>
    <source>
        <strain evidence="14">ATCC VR-1470 / WSU 86-1044</strain>
    </source>
</reference>
<dbReference type="SUPFAM" id="SSF88697">
    <property type="entry name" value="PUA domain-like"/>
    <property type="match status" value="1"/>
</dbReference>
<dbReference type="Proteomes" id="UP000001505">
    <property type="component" value="Chromosome"/>
</dbReference>
<evidence type="ECO:0000256" key="8">
    <source>
        <dbReference type="ARBA" id="ARBA00025699"/>
    </source>
</evidence>
<evidence type="ECO:0000256" key="10">
    <source>
        <dbReference type="PIRNR" id="PIRNR015601"/>
    </source>
</evidence>
<dbReference type="EMBL" id="CP001928">
    <property type="protein sequence ID" value="ADI38148.1"/>
    <property type="molecule type" value="Genomic_DNA"/>
</dbReference>
<sequence length="241" mass="26808">MPVDRFYLDSPLELDSRIAIGGQELHHLAHVSRARAGEEVELINGKGTLAVAEVLEIKKNEASLLIHSTISEKPSAFPIIIAQAIPRPNRLDTIVEKCTELGMDELRLFPGKLSEKKDLKESQLARLTKIAISAAKQSGRLFIPSITFYPPISKWPPSDIPLYFGDLSDNAPLFFKRWNTSPPKQGIAFVIGPESGLHEEEVLQLEKLHAIGVKLHQNILRTDTAPLTALSLIAHFRMCRL</sequence>
<dbReference type="PANTHER" id="PTHR30027:SF3">
    <property type="entry name" value="16S RRNA (URACIL(1498)-N(3))-METHYLTRANSFERASE"/>
    <property type="match status" value="1"/>
</dbReference>
<dbReference type="CDD" id="cd18084">
    <property type="entry name" value="RsmE-like"/>
    <property type="match status" value="1"/>
</dbReference>
<dbReference type="InterPro" id="IPR046886">
    <property type="entry name" value="RsmE_MTase_dom"/>
</dbReference>
<dbReference type="GO" id="GO:0005737">
    <property type="term" value="C:cytoplasm"/>
    <property type="evidence" value="ECO:0007669"/>
    <property type="project" value="UniProtKB-SubCell"/>
</dbReference>
<evidence type="ECO:0000259" key="11">
    <source>
        <dbReference type="Pfam" id="PF04452"/>
    </source>
</evidence>
<feature type="domain" description="Ribosomal RNA small subunit methyltransferase E PUA-like" evidence="12">
    <location>
        <begin position="21"/>
        <end position="64"/>
    </location>
</feature>
<dbReference type="PIRSF" id="PIRSF015601">
    <property type="entry name" value="MTase_slr0722"/>
    <property type="match status" value="1"/>
</dbReference>
<dbReference type="SUPFAM" id="SSF75217">
    <property type="entry name" value="alpha/beta knot"/>
    <property type="match status" value="1"/>
</dbReference>
<dbReference type="PANTHER" id="PTHR30027">
    <property type="entry name" value="RIBOSOMAL RNA SMALL SUBUNIT METHYLTRANSFERASE E"/>
    <property type="match status" value="1"/>
</dbReference>
<keyword evidence="5 10" id="KW-0489">Methyltransferase</keyword>
<dbReference type="OrthoDB" id="9815641at2"/>
<dbReference type="GO" id="GO:0070475">
    <property type="term" value="P:rRNA base methylation"/>
    <property type="evidence" value="ECO:0007669"/>
    <property type="project" value="TreeGrafter"/>
</dbReference>
<dbReference type="InterPro" id="IPR006700">
    <property type="entry name" value="RsmE"/>
</dbReference>
<dbReference type="Pfam" id="PF20260">
    <property type="entry name" value="PUA_4"/>
    <property type="match status" value="1"/>
</dbReference>
<dbReference type="NCBIfam" id="TIGR00046">
    <property type="entry name" value="RsmE family RNA methyltransferase"/>
    <property type="match status" value="1"/>
</dbReference>
<evidence type="ECO:0000313" key="13">
    <source>
        <dbReference type="EMBL" id="ADI38148.1"/>
    </source>
</evidence>
<evidence type="ECO:0000256" key="9">
    <source>
        <dbReference type="ARBA" id="ARBA00047944"/>
    </source>
</evidence>
<dbReference type="GO" id="GO:0070042">
    <property type="term" value="F:rRNA (uridine-N3-)-methyltransferase activity"/>
    <property type="evidence" value="ECO:0007669"/>
    <property type="project" value="TreeGrafter"/>
</dbReference>
<dbReference type="InterPro" id="IPR046887">
    <property type="entry name" value="RsmE_PUA-like"/>
</dbReference>
<keyword evidence="14" id="KW-1185">Reference proteome</keyword>
<comment type="catalytic activity">
    <reaction evidence="9 10">
        <text>uridine(1498) in 16S rRNA + S-adenosyl-L-methionine = N(3)-methyluridine(1498) in 16S rRNA + S-adenosyl-L-homocysteine + H(+)</text>
        <dbReference type="Rhea" id="RHEA:42920"/>
        <dbReference type="Rhea" id="RHEA-COMP:10283"/>
        <dbReference type="Rhea" id="RHEA-COMP:10284"/>
        <dbReference type="ChEBI" id="CHEBI:15378"/>
        <dbReference type="ChEBI" id="CHEBI:57856"/>
        <dbReference type="ChEBI" id="CHEBI:59789"/>
        <dbReference type="ChEBI" id="CHEBI:65315"/>
        <dbReference type="ChEBI" id="CHEBI:74502"/>
        <dbReference type="EC" id="2.1.1.193"/>
    </reaction>
</comment>
<comment type="function">
    <text evidence="8 10">Specifically methylates the N3 position of the uracil ring of uridine 1498 (m3U1498) in 16S rRNA. Acts on the fully assembled 30S ribosomal subunit.</text>
</comment>
<evidence type="ECO:0000259" key="12">
    <source>
        <dbReference type="Pfam" id="PF20260"/>
    </source>
</evidence>
<dbReference type="STRING" id="716544.wcw_0781"/>
<keyword evidence="6 10" id="KW-0808">Transferase</keyword>
<dbReference type="Pfam" id="PF04452">
    <property type="entry name" value="Methyltrans_RNA"/>
    <property type="match status" value="1"/>
</dbReference>
<evidence type="ECO:0000256" key="3">
    <source>
        <dbReference type="ARBA" id="ARBA00022490"/>
    </source>
</evidence>
<dbReference type="InterPro" id="IPR015947">
    <property type="entry name" value="PUA-like_sf"/>
</dbReference>
<name>D6YVI7_WADCW</name>
<keyword evidence="7 10" id="KW-0949">S-adenosyl-L-methionine</keyword>
<comment type="subcellular location">
    <subcellularLocation>
        <location evidence="1 10">Cytoplasm</location>
    </subcellularLocation>
</comment>
<dbReference type="InterPro" id="IPR029026">
    <property type="entry name" value="tRNA_m1G_MTases_N"/>
</dbReference>
<dbReference type="eggNOG" id="COG1385">
    <property type="taxonomic scope" value="Bacteria"/>
</dbReference>
<evidence type="ECO:0000313" key="14">
    <source>
        <dbReference type="Proteomes" id="UP000001505"/>
    </source>
</evidence>
<evidence type="ECO:0000256" key="1">
    <source>
        <dbReference type="ARBA" id="ARBA00004496"/>
    </source>
</evidence>
<dbReference type="KEGG" id="wch:wcw_0781"/>
<proteinExistence type="inferred from homology"/>
<protein>
    <recommendedName>
        <fullName evidence="10">Ribosomal RNA small subunit methyltransferase E</fullName>
        <ecNumber evidence="10">2.1.1.193</ecNumber>
    </recommendedName>
</protein>
<organism evidence="13 14">
    <name type="scientific">Waddlia chondrophila (strain ATCC VR-1470 / WSU 86-1044)</name>
    <dbReference type="NCBI Taxonomy" id="716544"/>
    <lineage>
        <taxon>Bacteria</taxon>
        <taxon>Pseudomonadati</taxon>
        <taxon>Chlamydiota</taxon>
        <taxon>Chlamydiia</taxon>
        <taxon>Parachlamydiales</taxon>
        <taxon>Waddliaceae</taxon>
        <taxon>Waddlia</taxon>
    </lineage>
</organism>
<keyword evidence="4 10" id="KW-0698">rRNA processing</keyword>
<evidence type="ECO:0000256" key="7">
    <source>
        <dbReference type="ARBA" id="ARBA00022691"/>
    </source>
</evidence>
<gene>
    <name evidence="13" type="ordered locus">wcw_0781</name>
</gene>
<evidence type="ECO:0000256" key="5">
    <source>
        <dbReference type="ARBA" id="ARBA00022603"/>
    </source>
</evidence>
<dbReference type="InterPro" id="IPR029028">
    <property type="entry name" value="Alpha/beta_knot_MTases"/>
</dbReference>
<dbReference type="RefSeq" id="WP_013181866.1">
    <property type="nucleotide sequence ID" value="NC_014225.1"/>
</dbReference>
<dbReference type="AlphaFoldDB" id="D6YVI7"/>
<comment type="similarity">
    <text evidence="2 10">Belongs to the RNA methyltransferase RsmE family.</text>
</comment>
<keyword evidence="3 10" id="KW-0963">Cytoplasm</keyword>
<evidence type="ECO:0000256" key="2">
    <source>
        <dbReference type="ARBA" id="ARBA00005528"/>
    </source>
</evidence>
<accession>D6YVI7</accession>
<dbReference type="Gene3D" id="3.40.1280.10">
    <property type="match status" value="1"/>
</dbReference>
<evidence type="ECO:0000256" key="4">
    <source>
        <dbReference type="ARBA" id="ARBA00022552"/>
    </source>
</evidence>
<evidence type="ECO:0000256" key="6">
    <source>
        <dbReference type="ARBA" id="ARBA00022679"/>
    </source>
</evidence>
<dbReference type="EC" id="2.1.1.193" evidence="10"/>
<feature type="domain" description="Ribosomal RNA small subunit methyltransferase E methyltransferase" evidence="11">
    <location>
        <begin position="75"/>
        <end position="233"/>
    </location>
</feature>
<dbReference type="HOGENOM" id="CLU_067442_4_1_0"/>